<dbReference type="GO" id="GO:0005886">
    <property type="term" value="C:plasma membrane"/>
    <property type="evidence" value="ECO:0007669"/>
    <property type="project" value="UniProtKB-SubCell"/>
</dbReference>
<feature type="transmembrane region" description="Helical" evidence="6">
    <location>
        <begin position="172"/>
        <end position="191"/>
    </location>
</feature>
<feature type="transmembrane region" description="Helical" evidence="6">
    <location>
        <begin position="338"/>
        <end position="358"/>
    </location>
</feature>
<dbReference type="RefSeq" id="WP_093782658.1">
    <property type="nucleotide sequence ID" value="NZ_FNIE01000001.1"/>
</dbReference>
<evidence type="ECO:0000256" key="5">
    <source>
        <dbReference type="SAM" id="MobiDB-lite"/>
    </source>
</evidence>
<sequence length="465" mass="46790">MHEQLPNPEPPAGTFGPSASATAAAAPPVRAAPPPPGAGRAGRSGPVLLAAGLLLVAVNLRIAVASVGPVLDDIEHGQPLSSTAAGVLTTIPVLCFGGFAFATPALVRRWGMHRLLGVTMLLLAAGVLARLQPSTAALFTGTVVAGASIAVANVLMPGLIKHDFAHRSGLMMGLYTTGLFLGAAAASGLTVPLEHVLGTGWRHMLALWALPALAAFLLWLPQTGSRRAAQAADHRLAASSAAPGPVPAGPAARGGSGTGLRGPGVRALARDRTAWAVTVFMGAQSLGYYALLSWLPSLLQDSGMSDGRAGWMLSFSTFPGFAASLLTPVLARHPSRRLPVVIATVVLCGAAYAGLAVAPVGPAYLWMVLLGLGQGAAISLALSLIVWCAPDAAHASALSTLAQGTGYLVAALGPFGLGAIHSLTGGWTTPMAALGAVLVAQLGAGLLASRDRVVLADALPRKAAV</sequence>
<dbReference type="InterPro" id="IPR011701">
    <property type="entry name" value="MFS"/>
</dbReference>
<dbReference type="InterPro" id="IPR052524">
    <property type="entry name" value="MFS_Cyanate_Porter"/>
</dbReference>
<evidence type="ECO:0000256" key="2">
    <source>
        <dbReference type="ARBA" id="ARBA00022692"/>
    </source>
</evidence>
<dbReference type="CDD" id="cd17339">
    <property type="entry name" value="MFS_NIMT_CynX_like"/>
    <property type="match status" value="1"/>
</dbReference>
<feature type="transmembrane region" description="Helical" evidence="6">
    <location>
        <begin position="311"/>
        <end position="331"/>
    </location>
</feature>
<feature type="transmembrane region" description="Helical" evidence="6">
    <location>
        <begin position="115"/>
        <end position="131"/>
    </location>
</feature>
<evidence type="ECO:0000256" key="1">
    <source>
        <dbReference type="ARBA" id="ARBA00004651"/>
    </source>
</evidence>
<keyword evidence="9" id="KW-1185">Reference proteome</keyword>
<reference evidence="8 9" key="1">
    <citation type="submission" date="2016-10" db="EMBL/GenBank/DDBJ databases">
        <authorList>
            <person name="de Groot N.N."/>
        </authorList>
    </citation>
    <scope>NUCLEOTIDE SEQUENCE [LARGE SCALE GENOMIC DNA]</scope>
    <source>
        <strain evidence="8 9">CGMCC 4.2022</strain>
    </source>
</reference>
<keyword evidence="3 6" id="KW-1133">Transmembrane helix</keyword>
<dbReference type="Gene3D" id="1.20.1250.20">
    <property type="entry name" value="MFS general substrate transporter like domains"/>
    <property type="match status" value="2"/>
</dbReference>
<evidence type="ECO:0000256" key="6">
    <source>
        <dbReference type="SAM" id="Phobius"/>
    </source>
</evidence>
<feature type="transmembrane region" description="Helical" evidence="6">
    <location>
        <begin position="137"/>
        <end position="160"/>
    </location>
</feature>
<keyword evidence="2 6" id="KW-0812">Transmembrane</keyword>
<evidence type="ECO:0000313" key="9">
    <source>
        <dbReference type="Proteomes" id="UP000199341"/>
    </source>
</evidence>
<dbReference type="SUPFAM" id="SSF103473">
    <property type="entry name" value="MFS general substrate transporter"/>
    <property type="match status" value="1"/>
</dbReference>
<name>A0A1G9WFM0_9ACTN</name>
<evidence type="ECO:0000259" key="7">
    <source>
        <dbReference type="PROSITE" id="PS50850"/>
    </source>
</evidence>
<dbReference type="PROSITE" id="PS50850">
    <property type="entry name" value="MFS"/>
    <property type="match status" value="1"/>
</dbReference>
<feature type="compositionally biased region" description="Low complexity" evidence="5">
    <location>
        <begin position="239"/>
        <end position="251"/>
    </location>
</feature>
<feature type="domain" description="Major facilitator superfamily (MFS) profile" evidence="7">
    <location>
        <begin position="271"/>
        <end position="465"/>
    </location>
</feature>
<gene>
    <name evidence="8" type="ORF">SAMN05216259_101635</name>
</gene>
<accession>A0A1G9WFM0</accession>
<feature type="transmembrane region" description="Helical" evidence="6">
    <location>
        <begin position="401"/>
        <end position="421"/>
    </location>
</feature>
<dbReference type="EMBL" id="FNIE01000001">
    <property type="protein sequence ID" value="SDM83318.1"/>
    <property type="molecule type" value="Genomic_DNA"/>
</dbReference>
<evidence type="ECO:0000313" key="8">
    <source>
        <dbReference type="EMBL" id="SDM83318.1"/>
    </source>
</evidence>
<dbReference type="PANTHER" id="PTHR23523:SF2">
    <property type="entry name" value="2-NITROIMIDAZOLE TRANSPORTER"/>
    <property type="match status" value="1"/>
</dbReference>
<feature type="region of interest" description="Disordered" evidence="5">
    <location>
        <begin position="1"/>
        <end position="41"/>
    </location>
</feature>
<dbReference type="OrthoDB" id="5317164at2"/>
<feature type="transmembrane region" description="Helical" evidence="6">
    <location>
        <begin position="83"/>
        <end position="103"/>
    </location>
</feature>
<proteinExistence type="predicted"/>
<dbReference type="InterPro" id="IPR036259">
    <property type="entry name" value="MFS_trans_sf"/>
</dbReference>
<dbReference type="PANTHER" id="PTHR23523">
    <property type="match status" value="1"/>
</dbReference>
<feature type="transmembrane region" description="Helical" evidence="6">
    <location>
        <begin position="273"/>
        <end position="291"/>
    </location>
</feature>
<evidence type="ECO:0000256" key="4">
    <source>
        <dbReference type="ARBA" id="ARBA00023136"/>
    </source>
</evidence>
<dbReference type="Proteomes" id="UP000199341">
    <property type="component" value="Unassembled WGS sequence"/>
</dbReference>
<feature type="transmembrane region" description="Helical" evidence="6">
    <location>
        <begin position="203"/>
        <end position="220"/>
    </location>
</feature>
<feature type="region of interest" description="Disordered" evidence="5">
    <location>
        <begin position="239"/>
        <end position="264"/>
    </location>
</feature>
<organism evidence="8 9">
    <name type="scientific">Actinacidiphila guanduensis</name>
    <dbReference type="NCBI Taxonomy" id="310781"/>
    <lineage>
        <taxon>Bacteria</taxon>
        <taxon>Bacillati</taxon>
        <taxon>Actinomycetota</taxon>
        <taxon>Actinomycetes</taxon>
        <taxon>Kitasatosporales</taxon>
        <taxon>Streptomycetaceae</taxon>
        <taxon>Actinacidiphila</taxon>
    </lineage>
</organism>
<evidence type="ECO:0000256" key="3">
    <source>
        <dbReference type="ARBA" id="ARBA00022989"/>
    </source>
</evidence>
<dbReference type="InterPro" id="IPR020846">
    <property type="entry name" value="MFS_dom"/>
</dbReference>
<feature type="transmembrane region" description="Helical" evidence="6">
    <location>
        <begin position="364"/>
        <end position="389"/>
    </location>
</feature>
<feature type="compositionally biased region" description="Gly residues" evidence="5">
    <location>
        <begin position="252"/>
        <end position="262"/>
    </location>
</feature>
<protein>
    <submittedName>
        <fullName evidence="8">MFS transporter, CP family, cyanate transporter</fullName>
    </submittedName>
</protein>
<feature type="transmembrane region" description="Helical" evidence="6">
    <location>
        <begin position="47"/>
        <end position="71"/>
    </location>
</feature>
<dbReference type="AlphaFoldDB" id="A0A1G9WFM0"/>
<feature type="transmembrane region" description="Helical" evidence="6">
    <location>
        <begin position="427"/>
        <end position="448"/>
    </location>
</feature>
<feature type="compositionally biased region" description="Low complexity" evidence="5">
    <location>
        <begin position="12"/>
        <end position="29"/>
    </location>
</feature>
<dbReference type="GO" id="GO:0022857">
    <property type="term" value="F:transmembrane transporter activity"/>
    <property type="evidence" value="ECO:0007669"/>
    <property type="project" value="InterPro"/>
</dbReference>
<keyword evidence="4 6" id="KW-0472">Membrane</keyword>
<comment type="subcellular location">
    <subcellularLocation>
        <location evidence="1">Cell membrane</location>
        <topology evidence="1">Multi-pass membrane protein</topology>
    </subcellularLocation>
</comment>
<dbReference type="Pfam" id="PF07690">
    <property type="entry name" value="MFS_1"/>
    <property type="match status" value="1"/>
</dbReference>
<dbReference type="STRING" id="310781.SAMN05216259_101635"/>